<accession>X0T846</accession>
<comment type="caution">
    <text evidence="2">The sequence shown here is derived from an EMBL/GenBank/DDBJ whole genome shotgun (WGS) entry which is preliminary data.</text>
</comment>
<name>X0T846_9ZZZZ</name>
<dbReference type="InterPro" id="IPR029063">
    <property type="entry name" value="SAM-dependent_MTases_sf"/>
</dbReference>
<dbReference type="PANTHER" id="PTHR43591">
    <property type="entry name" value="METHYLTRANSFERASE"/>
    <property type="match status" value="1"/>
</dbReference>
<reference evidence="2" key="1">
    <citation type="journal article" date="2014" name="Front. Microbiol.">
        <title>High frequency of phylogenetically diverse reductive dehalogenase-homologous genes in deep subseafloor sedimentary metagenomes.</title>
        <authorList>
            <person name="Kawai M."/>
            <person name="Futagami T."/>
            <person name="Toyoda A."/>
            <person name="Takaki Y."/>
            <person name="Nishi S."/>
            <person name="Hori S."/>
            <person name="Arai W."/>
            <person name="Tsubouchi T."/>
            <person name="Morono Y."/>
            <person name="Uchiyama I."/>
            <person name="Ito T."/>
            <person name="Fujiyama A."/>
            <person name="Inagaki F."/>
            <person name="Takami H."/>
        </authorList>
    </citation>
    <scope>NUCLEOTIDE SEQUENCE</scope>
    <source>
        <strain evidence="2">Expedition CK06-06</strain>
    </source>
</reference>
<dbReference type="CDD" id="cd02440">
    <property type="entry name" value="AdoMet_MTases"/>
    <property type="match status" value="1"/>
</dbReference>
<sequence length="188" mass="21083">EMKILDVGCGTGRHAINLATKGYKNITGIDLSPSMINAAKKVAREKNVPVDFLVCDARELPFENEFDAALCLCEGAFGLLENDDENYKILSAVHQSLKKHGIFILTTLNLFRDAEFDPMTCRVAMDVEITKKDGQKKTIKCSDRSYTFPELKWVLEQHGFEVLLGADPFSQEPIKYGSMEFMVVAKKL</sequence>
<feature type="non-terminal residue" evidence="2">
    <location>
        <position position="1"/>
    </location>
</feature>
<organism evidence="2">
    <name type="scientific">marine sediment metagenome</name>
    <dbReference type="NCBI Taxonomy" id="412755"/>
    <lineage>
        <taxon>unclassified sequences</taxon>
        <taxon>metagenomes</taxon>
        <taxon>ecological metagenomes</taxon>
    </lineage>
</organism>
<feature type="domain" description="Methyltransferase" evidence="1">
    <location>
        <begin position="4"/>
        <end position="101"/>
    </location>
</feature>
<dbReference type="SUPFAM" id="SSF53335">
    <property type="entry name" value="S-adenosyl-L-methionine-dependent methyltransferases"/>
    <property type="match status" value="1"/>
</dbReference>
<dbReference type="Pfam" id="PF13649">
    <property type="entry name" value="Methyltransf_25"/>
    <property type="match status" value="1"/>
</dbReference>
<evidence type="ECO:0000313" key="2">
    <source>
        <dbReference type="EMBL" id="GAF72260.1"/>
    </source>
</evidence>
<gene>
    <name evidence="2" type="ORF">S01H1_02878</name>
</gene>
<dbReference type="AlphaFoldDB" id="X0T846"/>
<dbReference type="Gene3D" id="3.40.50.150">
    <property type="entry name" value="Vaccinia Virus protein VP39"/>
    <property type="match status" value="1"/>
</dbReference>
<dbReference type="InterPro" id="IPR041698">
    <property type="entry name" value="Methyltransf_25"/>
</dbReference>
<protein>
    <recommendedName>
        <fullName evidence="1">Methyltransferase domain-containing protein</fullName>
    </recommendedName>
</protein>
<evidence type="ECO:0000259" key="1">
    <source>
        <dbReference type="Pfam" id="PF13649"/>
    </source>
</evidence>
<dbReference type="Gene3D" id="2.20.25.110">
    <property type="entry name" value="S-adenosyl-L-methionine-dependent methyltransferases"/>
    <property type="match status" value="1"/>
</dbReference>
<dbReference type="EMBL" id="BARS01001470">
    <property type="protein sequence ID" value="GAF72260.1"/>
    <property type="molecule type" value="Genomic_DNA"/>
</dbReference>
<proteinExistence type="predicted"/>